<dbReference type="Proteomes" id="UP000028045">
    <property type="component" value="Unassembled WGS sequence"/>
</dbReference>
<dbReference type="HOGENOM" id="CLU_1267631_0_0_1"/>
<dbReference type="EMBL" id="KL648622">
    <property type="protein sequence ID" value="KEY67374.1"/>
    <property type="molecule type" value="Genomic_DNA"/>
</dbReference>
<protein>
    <submittedName>
        <fullName evidence="1">Uncharacterized protein</fullName>
    </submittedName>
</protein>
<reference evidence="1 2" key="1">
    <citation type="journal article" date="2014" name="BMC Genomics">
        <title>Comparative genome sequencing reveals chemotype-specific gene clusters in the toxigenic black mold Stachybotrys.</title>
        <authorList>
            <person name="Semeiks J."/>
            <person name="Borek D."/>
            <person name="Otwinowski Z."/>
            <person name="Grishin N.V."/>
        </authorList>
    </citation>
    <scope>NUCLEOTIDE SEQUENCE [LARGE SCALE GENOMIC DNA]</scope>
    <source>
        <strain evidence="2">CBS 109288 / IBT 7711</strain>
    </source>
</reference>
<proteinExistence type="predicted"/>
<evidence type="ECO:0000313" key="2">
    <source>
        <dbReference type="Proteomes" id="UP000028045"/>
    </source>
</evidence>
<name>A0A084APZ5_STACB</name>
<evidence type="ECO:0000313" key="1">
    <source>
        <dbReference type="EMBL" id="KEY67374.1"/>
    </source>
</evidence>
<accession>A0A084APZ5</accession>
<sequence length="218" mass="23198">MGDHDLGTREARTMSLYGSHELSPNHSVVVREVQVPRVPRGVGGTDQAAPGSSYLTCTPWLPGSCFSKGDWWRGPSTPSAKDGKRAVKAVLSCAKLCCIARPSISKPSALLAYTCIISTSAIPHRAYDGDVAKPPSLKVRFGQQPASGRQSRTIFFVLVLLQTFSRLSSVCATKGSRVPSSVYGSHGLTATKHTLRSPSLAFAPLPHRAPSTARSLAL</sequence>
<keyword evidence="2" id="KW-1185">Reference proteome</keyword>
<gene>
    <name evidence="1" type="ORF">S7711_11175</name>
</gene>
<dbReference type="AlphaFoldDB" id="A0A084APZ5"/>
<organism evidence="1 2">
    <name type="scientific">Stachybotrys chartarum (strain CBS 109288 / IBT 7711)</name>
    <name type="common">Toxic black mold</name>
    <name type="synonym">Stilbospora chartarum</name>
    <dbReference type="NCBI Taxonomy" id="1280523"/>
    <lineage>
        <taxon>Eukaryota</taxon>
        <taxon>Fungi</taxon>
        <taxon>Dikarya</taxon>
        <taxon>Ascomycota</taxon>
        <taxon>Pezizomycotina</taxon>
        <taxon>Sordariomycetes</taxon>
        <taxon>Hypocreomycetidae</taxon>
        <taxon>Hypocreales</taxon>
        <taxon>Stachybotryaceae</taxon>
        <taxon>Stachybotrys</taxon>
    </lineage>
</organism>